<dbReference type="Proteomes" id="UP000015241">
    <property type="component" value="Unassembled WGS sequence"/>
</dbReference>
<feature type="domain" description="Post-SET" evidence="11">
    <location>
        <begin position="449"/>
        <end position="465"/>
    </location>
</feature>
<dbReference type="GO" id="GO:0008270">
    <property type="term" value="F:zinc ion binding"/>
    <property type="evidence" value="ECO:0007669"/>
    <property type="project" value="InterPro"/>
</dbReference>
<evidence type="ECO:0000256" key="3">
    <source>
        <dbReference type="ARBA" id="ARBA00022603"/>
    </source>
</evidence>
<dbReference type="HOGENOM" id="CLU_020840_8_2_1"/>
<evidence type="ECO:0000313" key="12">
    <source>
        <dbReference type="EMBL" id="EPS99661.1"/>
    </source>
</evidence>
<feature type="domain" description="Pre-SET" evidence="10">
    <location>
        <begin position="236"/>
        <end position="305"/>
    </location>
</feature>
<evidence type="ECO:0000259" key="11">
    <source>
        <dbReference type="PROSITE" id="PS50868"/>
    </source>
</evidence>
<dbReference type="InterPro" id="IPR003616">
    <property type="entry name" value="Post-SET_dom"/>
</dbReference>
<keyword evidence="5" id="KW-0949">S-adenosyl-L-methionine</keyword>
<name>S8E3E2_FOMSC</name>
<accession>S8E3E2</accession>
<dbReference type="PROSITE" id="PS50280">
    <property type="entry name" value="SET"/>
    <property type="match status" value="1"/>
</dbReference>
<keyword evidence="4" id="KW-0808">Transferase</keyword>
<dbReference type="eggNOG" id="KOG1082">
    <property type="taxonomic scope" value="Eukaryota"/>
</dbReference>
<dbReference type="InterPro" id="IPR007728">
    <property type="entry name" value="Pre-SET_dom"/>
</dbReference>
<keyword evidence="7" id="KW-0862">Zinc</keyword>
<dbReference type="Pfam" id="PF00856">
    <property type="entry name" value="SET"/>
    <property type="match status" value="1"/>
</dbReference>
<keyword evidence="6" id="KW-0479">Metal-binding</keyword>
<dbReference type="EMBL" id="KE504155">
    <property type="protein sequence ID" value="EPS99661.1"/>
    <property type="molecule type" value="Genomic_DNA"/>
</dbReference>
<dbReference type="InterPro" id="IPR050973">
    <property type="entry name" value="H3K9_Histone-Lys_N-MTase"/>
</dbReference>
<dbReference type="SUPFAM" id="SSF82199">
    <property type="entry name" value="SET domain"/>
    <property type="match status" value="1"/>
</dbReference>
<sequence length="466" mass="52370">VKWKKWHRRDAAKTNTTWEKDHPDLVETQRLWDAARAAERIAKSKASLEIKIGIQPEQLWHQDATYEMQDAYAEKVDERRRKGLRDYSGWNNVKHIQVNSDSGSDNDEDDAPVVERARSTTLVRSPPIYYYSIVTPTLAMSQGSPPLRDKTPSPDPPSPSPSPSLDPDPQLVGEGTYEQVQARWSQATREAHAAPVYLIPGSGTQRIPLGMENFEYCEQHYVRDLGLEPPGPEFLAGCNCHPSCRVTEECSCATEPANDGNTTWVFAYNKTGKFKFNIPPGTVVTECNDNCSCPRSCRNRVAQRPRDVPLEIFYAGQIGWGVRATIDIHAGKVLGVYTGPYQDAAEEHKSYIFDLDVQNPPLYSVDSYHHASLTFPNNFTGNWSRFINHSCEPNLKVYPVVWDTVPVMYQPYLAFVATTDIPARKELTIDYNPKAQPQKGKGKTRVPDGAKPCRCGTPQCRGWLAV</sequence>
<dbReference type="PROSITE" id="PS50867">
    <property type="entry name" value="PRE_SET"/>
    <property type="match status" value="1"/>
</dbReference>
<comment type="subcellular location">
    <subcellularLocation>
        <location evidence="1">Chromosome</location>
    </subcellularLocation>
</comment>
<evidence type="ECO:0000256" key="7">
    <source>
        <dbReference type="ARBA" id="ARBA00022833"/>
    </source>
</evidence>
<dbReference type="GO" id="GO:0005694">
    <property type="term" value="C:chromosome"/>
    <property type="evidence" value="ECO:0007669"/>
    <property type="project" value="UniProtKB-SubCell"/>
</dbReference>
<feature type="compositionally biased region" description="Pro residues" evidence="8">
    <location>
        <begin position="153"/>
        <end position="166"/>
    </location>
</feature>
<dbReference type="GO" id="GO:0042054">
    <property type="term" value="F:histone methyltransferase activity"/>
    <property type="evidence" value="ECO:0007669"/>
    <property type="project" value="InterPro"/>
</dbReference>
<dbReference type="Pfam" id="PF05033">
    <property type="entry name" value="Pre-SET"/>
    <property type="match status" value="1"/>
</dbReference>
<dbReference type="InterPro" id="IPR001214">
    <property type="entry name" value="SET_dom"/>
</dbReference>
<evidence type="ECO:0008006" key="14">
    <source>
        <dbReference type="Google" id="ProtNLM"/>
    </source>
</evidence>
<feature type="region of interest" description="Disordered" evidence="8">
    <location>
        <begin position="140"/>
        <end position="172"/>
    </location>
</feature>
<keyword evidence="3" id="KW-0489">Methyltransferase</keyword>
<proteinExistence type="predicted"/>
<feature type="domain" description="SET" evidence="9">
    <location>
        <begin position="308"/>
        <end position="432"/>
    </location>
</feature>
<dbReference type="GO" id="GO:0005634">
    <property type="term" value="C:nucleus"/>
    <property type="evidence" value="ECO:0007669"/>
    <property type="project" value="InterPro"/>
</dbReference>
<dbReference type="Gene3D" id="2.170.270.10">
    <property type="entry name" value="SET domain"/>
    <property type="match status" value="1"/>
</dbReference>
<protein>
    <recommendedName>
        <fullName evidence="14">SET domain-containing protein</fullName>
    </recommendedName>
</protein>
<evidence type="ECO:0000256" key="6">
    <source>
        <dbReference type="ARBA" id="ARBA00022723"/>
    </source>
</evidence>
<evidence type="ECO:0000256" key="2">
    <source>
        <dbReference type="ARBA" id="ARBA00022454"/>
    </source>
</evidence>
<evidence type="ECO:0000313" key="13">
    <source>
        <dbReference type="Proteomes" id="UP000015241"/>
    </source>
</evidence>
<gene>
    <name evidence="12" type="ORF">FOMPIDRAFT_53057</name>
</gene>
<organism evidence="12 13">
    <name type="scientific">Fomitopsis schrenkii</name>
    <name type="common">Brown rot fungus</name>
    <dbReference type="NCBI Taxonomy" id="2126942"/>
    <lineage>
        <taxon>Eukaryota</taxon>
        <taxon>Fungi</taxon>
        <taxon>Dikarya</taxon>
        <taxon>Basidiomycota</taxon>
        <taxon>Agaricomycotina</taxon>
        <taxon>Agaricomycetes</taxon>
        <taxon>Polyporales</taxon>
        <taxon>Fomitopsis</taxon>
    </lineage>
</organism>
<dbReference type="PANTHER" id="PTHR46223">
    <property type="entry name" value="HISTONE-LYSINE N-METHYLTRANSFERASE SUV39H"/>
    <property type="match status" value="1"/>
</dbReference>
<dbReference type="OrthoDB" id="308383at2759"/>
<dbReference type="PANTHER" id="PTHR46223:SF3">
    <property type="entry name" value="HISTONE-LYSINE N-METHYLTRANSFERASE SET-23"/>
    <property type="match status" value="1"/>
</dbReference>
<keyword evidence="2" id="KW-0158">Chromosome</keyword>
<evidence type="ECO:0000256" key="5">
    <source>
        <dbReference type="ARBA" id="ARBA00022691"/>
    </source>
</evidence>
<dbReference type="SMART" id="SM00508">
    <property type="entry name" value="PostSET"/>
    <property type="match status" value="1"/>
</dbReference>
<dbReference type="PROSITE" id="PS50868">
    <property type="entry name" value="POST_SET"/>
    <property type="match status" value="1"/>
</dbReference>
<dbReference type="InParanoid" id="S8E3E2"/>
<evidence type="ECO:0000259" key="9">
    <source>
        <dbReference type="PROSITE" id="PS50280"/>
    </source>
</evidence>
<dbReference type="SMART" id="SM00317">
    <property type="entry name" value="SET"/>
    <property type="match status" value="1"/>
</dbReference>
<evidence type="ECO:0000256" key="8">
    <source>
        <dbReference type="SAM" id="MobiDB-lite"/>
    </source>
</evidence>
<feature type="non-terminal residue" evidence="12">
    <location>
        <position position="1"/>
    </location>
</feature>
<evidence type="ECO:0000256" key="1">
    <source>
        <dbReference type="ARBA" id="ARBA00004286"/>
    </source>
</evidence>
<dbReference type="GO" id="GO:0032259">
    <property type="term" value="P:methylation"/>
    <property type="evidence" value="ECO:0007669"/>
    <property type="project" value="UniProtKB-KW"/>
</dbReference>
<evidence type="ECO:0000259" key="10">
    <source>
        <dbReference type="PROSITE" id="PS50867"/>
    </source>
</evidence>
<keyword evidence="13" id="KW-1185">Reference proteome</keyword>
<dbReference type="AlphaFoldDB" id="S8E3E2"/>
<reference evidence="12 13" key="1">
    <citation type="journal article" date="2012" name="Science">
        <title>The Paleozoic origin of enzymatic lignin decomposition reconstructed from 31 fungal genomes.</title>
        <authorList>
            <person name="Floudas D."/>
            <person name="Binder M."/>
            <person name="Riley R."/>
            <person name="Barry K."/>
            <person name="Blanchette R.A."/>
            <person name="Henrissat B."/>
            <person name="Martinez A.T."/>
            <person name="Otillar R."/>
            <person name="Spatafora J.W."/>
            <person name="Yadav J.S."/>
            <person name="Aerts A."/>
            <person name="Benoit I."/>
            <person name="Boyd A."/>
            <person name="Carlson A."/>
            <person name="Copeland A."/>
            <person name="Coutinho P.M."/>
            <person name="de Vries R.P."/>
            <person name="Ferreira P."/>
            <person name="Findley K."/>
            <person name="Foster B."/>
            <person name="Gaskell J."/>
            <person name="Glotzer D."/>
            <person name="Gorecki P."/>
            <person name="Heitman J."/>
            <person name="Hesse C."/>
            <person name="Hori C."/>
            <person name="Igarashi K."/>
            <person name="Jurgens J.A."/>
            <person name="Kallen N."/>
            <person name="Kersten P."/>
            <person name="Kohler A."/>
            <person name="Kuees U."/>
            <person name="Kumar T.K.A."/>
            <person name="Kuo A."/>
            <person name="LaButti K."/>
            <person name="Larrondo L.F."/>
            <person name="Lindquist E."/>
            <person name="Ling A."/>
            <person name="Lombard V."/>
            <person name="Lucas S."/>
            <person name="Lundell T."/>
            <person name="Martin R."/>
            <person name="McLaughlin D.J."/>
            <person name="Morgenstern I."/>
            <person name="Morin E."/>
            <person name="Murat C."/>
            <person name="Nagy L.G."/>
            <person name="Nolan M."/>
            <person name="Ohm R.A."/>
            <person name="Patyshakuliyeva A."/>
            <person name="Rokas A."/>
            <person name="Ruiz-Duenas F.J."/>
            <person name="Sabat G."/>
            <person name="Salamov A."/>
            <person name="Samejima M."/>
            <person name="Schmutz J."/>
            <person name="Slot J.C."/>
            <person name="St John F."/>
            <person name="Stenlid J."/>
            <person name="Sun H."/>
            <person name="Sun S."/>
            <person name="Syed K."/>
            <person name="Tsang A."/>
            <person name="Wiebenga A."/>
            <person name="Young D."/>
            <person name="Pisabarro A."/>
            <person name="Eastwood D.C."/>
            <person name="Martin F."/>
            <person name="Cullen D."/>
            <person name="Grigoriev I.V."/>
            <person name="Hibbett D.S."/>
        </authorList>
    </citation>
    <scope>NUCLEOTIDE SEQUENCE</scope>
    <source>
        <strain evidence="13">FP-58527</strain>
    </source>
</reference>
<dbReference type="InterPro" id="IPR046341">
    <property type="entry name" value="SET_dom_sf"/>
</dbReference>
<evidence type="ECO:0000256" key="4">
    <source>
        <dbReference type="ARBA" id="ARBA00022679"/>
    </source>
</evidence>
<dbReference type="STRING" id="743788.S8E3E2"/>